<proteinExistence type="predicted"/>
<evidence type="ECO:0000313" key="2">
    <source>
        <dbReference type="Proteomes" id="UP000542353"/>
    </source>
</evidence>
<gene>
    <name evidence="1" type="ORF">HNR60_001596</name>
</gene>
<name>A0A7W8DYH6_9BRAD</name>
<dbReference type="EMBL" id="JACHIH010000007">
    <property type="protein sequence ID" value="MBB5046847.1"/>
    <property type="molecule type" value="Genomic_DNA"/>
</dbReference>
<accession>A0A7W8DYH6</accession>
<organism evidence="1 2">
    <name type="scientific">Rhodopseudomonas rhenobacensis</name>
    <dbReference type="NCBI Taxonomy" id="87461"/>
    <lineage>
        <taxon>Bacteria</taxon>
        <taxon>Pseudomonadati</taxon>
        <taxon>Pseudomonadota</taxon>
        <taxon>Alphaproteobacteria</taxon>
        <taxon>Hyphomicrobiales</taxon>
        <taxon>Nitrobacteraceae</taxon>
        <taxon>Rhodopseudomonas</taxon>
    </lineage>
</organism>
<reference evidence="1 2" key="1">
    <citation type="submission" date="2020-08" db="EMBL/GenBank/DDBJ databases">
        <title>Genomic Encyclopedia of Type Strains, Phase IV (KMG-IV): sequencing the most valuable type-strain genomes for metagenomic binning, comparative biology and taxonomic classification.</title>
        <authorList>
            <person name="Goeker M."/>
        </authorList>
    </citation>
    <scope>NUCLEOTIDE SEQUENCE [LARGE SCALE GENOMIC DNA]</scope>
    <source>
        <strain evidence="1 2">DSM 12706</strain>
    </source>
</reference>
<keyword evidence="2" id="KW-1185">Reference proteome</keyword>
<dbReference type="AlphaFoldDB" id="A0A7W8DYH6"/>
<sequence>MEKVVIGDATLFCGDAIKIMPSLRADVLITDPVWPNCPADLLAGGDDPYALWMQAMAAMPRSVERLVAVLRCDSDPRFLVDVPHRLRFFRTALLPYVMPHYIGRVLGGDEIAYCYGDPVAPARHPRSCPGGAARKSAAERTSVLAGAVTF</sequence>
<protein>
    <submittedName>
        <fullName evidence="1">Uncharacterized protein</fullName>
    </submittedName>
</protein>
<comment type="caution">
    <text evidence="1">The sequence shown here is derived from an EMBL/GenBank/DDBJ whole genome shotgun (WGS) entry which is preliminary data.</text>
</comment>
<dbReference type="Proteomes" id="UP000542353">
    <property type="component" value="Unassembled WGS sequence"/>
</dbReference>
<dbReference type="RefSeq" id="WP_184256132.1">
    <property type="nucleotide sequence ID" value="NZ_JACHIH010000007.1"/>
</dbReference>
<evidence type="ECO:0000313" key="1">
    <source>
        <dbReference type="EMBL" id="MBB5046847.1"/>
    </source>
</evidence>